<evidence type="ECO:0000256" key="8">
    <source>
        <dbReference type="ARBA" id="ARBA00023014"/>
    </source>
</evidence>
<feature type="domain" description="Dihydroxy-acid/6-phosphogluconate dehydratase N-terminal" evidence="16">
    <location>
        <begin position="31"/>
        <end position="347"/>
    </location>
</feature>
<feature type="binding site" description="via carbamate group" evidence="15">
    <location>
        <position position="121"/>
    </location>
    <ligand>
        <name>Mg(2+)</name>
        <dbReference type="ChEBI" id="CHEBI:18420"/>
    </ligand>
</feature>
<evidence type="ECO:0000256" key="6">
    <source>
        <dbReference type="ARBA" id="ARBA00022842"/>
    </source>
</evidence>
<evidence type="ECO:0000256" key="7">
    <source>
        <dbReference type="ARBA" id="ARBA00023004"/>
    </source>
</evidence>
<comment type="catalytic activity">
    <reaction evidence="15">
        <text>(2R,3R)-2,3-dihydroxy-3-methylpentanoate = (S)-3-methyl-2-oxopentanoate + H2O</text>
        <dbReference type="Rhea" id="RHEA:27694"/>
        <dbReference type="ChEBI" id="CHEBI:15377"/>
        <dbReference type="ChEBI" id="CHEBI:35146"/>
        <dbReference type="ChEBI" id="CHEBI:49258"/>
        <dbReference type="EC" id="4.2.1.9"/>
    </reaction>
</comment>
<dbReference type="SUPFAM" id="SSF143975">
    <property type="entry name" value="IlvD/EDD N-terminal domain-like"/>
    <property type="match status" value="1"/>
</dbReference>
<keyword evidence="10 15" id="KW-0100">Branched-chain amino acid biosynthesis</keyword>
<evidence type="ECO:0000256" key="5">
    <source>
        <dbReference type="ARBA" id="ARBA00022723"/>
    </source>
</evidence>
<accession>A0A7C1XIL1</accession>
<dbReference type="GO" id="GO:0051537">
    <property type="term" value="F:2 iron, 2 sulfur cluster binding"/>
    <property type="evidence" value="ECO:0007669"/>
    <property type="project" value="UniProtKB-UniRule"/>
</dbReference>
<keyword evidence="8 15" id="KW-0411">Iron-sulfur</keyword>
<keyword evidence="5 15" id="KW-0479">Metal-binding</keyword>
<comment type="pathway">
    <text evidence="12 15">Amino-acid biosynthesis; L-valine biosynthesis; L-valine from pyruvate: step 3/4.</text>
</comment>
<dbReference type="Pfam" id="PF00920">
    <property type="entry name" value="ILVD_EDD_N"/>
    <property type="match status" value="1"/>
</dbReference>
<comment type="caution">
    <text evidence="18">The sequence shown here is derived from an EMBL/GenBank/DDBJ whole genome shotgun (WGS) entry which is preliminary data.</text>
</comment>
<evidence type="ECO:0000256" key="1">
    <source>
        <dbReference type="ARBA" id="ARBA00001946"/>
    </source>
</evidence>
<comment type="cofactor">
    <cofactor evidence="15">
        <name>[2Fe-2S] cluster</name>
        <dbReference type="ChEBI" id="CHEBI:190135"/>
    </cofactor>
    <text evidence="15">Binds 1 [2Fe-2S] cluster per subunit. This cluster acts as a Lewis acid cofactor.</text>
</comment>
<comment type="cofactor">
    <cofactor evidence="1 15">
        <name>Mg(2+)</name>
        <dbReference type="ChEBI" id="CHEBI:18420"/>
    </cofactor>
</comment>
<organism evidence="18">
    <name type="scientific">Thermomicrobium roseum</name>
    <dbReference type="NCBI Taxonomy" id="500"/>
    <lineage>
        <taxon>Bacteria</taxon>
        <taxon>Pseudomonadati</taxon>
        <taxon>Thermomicrobiota</taxon>
        <taxon>Thermomicrobia</taxon>
        <taxon>Thermomicrobiales</taxon>
        <taxon>Thermomicrobiaceae</taxon>
        <taxon>Thermomicrobium</taxon>
    </lineage>
</organism>
<comment type="pathway">
    <text evidence="13 15">Amino-acid biosynthesis; L-isoleucine biosynthesis; L-isoleucine from 2-oxobutanoate: step 3/4.</text>
</comment>
<evidence type="ECO:0000256" key="10">
    <source>
        <dbReference type="ARBA" id="ARBA00023304"/>
    </source>
</evidence>
<evidence type="ECO:0000256" key="12">
    <source>
        <dbReference type="ARBA" id="ARBA00029436"/>
    </source>
</evidence>
<reference evidence="18" key="1">
    <citation type="journal article" date="2020" name="mSystems">
        <title>Genome- and Community-Level Interaction Insights into Carbon Utilization and Element Cycling Functions of Hydrothermarchaeota in Hydrothermal Sediment.</title>
        <authorList>
            <person name="Zhou Z."/>
            <person name="Liu Y."/>
            <person name="Xu W."/>
            <person name="Pan J."/>
            <person name="Luo Z.H."/>
            <person name="Li M."/>
        </authorList>
    </citation>
    <scope>NUCLEOTIDE SEQUENCE [LARGE SCALE GENOMIC DNA]</scope>
    <source>
        <strain evidence="18">SpSt-222</strain>
    </source>
</reference>
<dbReference type="InterPro" id="IPR042096">
    <property type="entry name" value="Dihydro-acid_dehy_C"/>
</dbReference>
<dbReference type="GO" id="GO:0000287">
    <property type="term" value="F:magnesium ion binding"/>
    <property type="evidence" value="ECO:0007669"/>
    <property type="project" value="UniProtKB-UniRule"/>
</dbReference>
<feature type="domain" description="Dihydroxy-acid/6-phosphogluconate dehydratase C-terminal" evidence="17">
    <location>
        <begin position="360"/>
        <end position="548"/>
    </location>
</feature>
<dbReference type="InterPro" id="IPR020558">
    <property type="entry name" value="DiOHA_6PGluconate_deHydtase_CS"/>
</dbReference>
<dbReference type="NCBIfam" id="TIGR00110">
    <property type="entry name" value="ilvD"/>
    <property type="match status" value="1"/>
</dbReference>
<evidence type="ECO:0000256" key="9">
    <source>
        <dbReference type="ARBA" id="ARBA00023239"/>
    </source>
</evidence>
<dbReference type="GO" id="GO:0009097">
    <property type="term" value="P:isoleucine biosynthetic process"/>
    <property type="evidence" value="ECO:0007669"/>
    <property type="project" value="UniProtKB-UniRule"/>
</dbReference>
<evidence type="ECO:0000313" key="18">
    <source>
        <dbReference type="EMBL" id="HEF65109.1"/>
    </source>
</evidence>
<evidence type="ECO:0000259" key="16">
    <source>
        <dbReference type="Pfam" id="PF00920"/>
    </source>
</evidence>
<feature type="binding site" evidence="15">
    <location>
        <position position="46"/>
    </location>
    <ligand>
        <name>[2Fe-2S] cluster</name>
        <dbReference type="ChEBI" id="CHEBI:190135"/>
    </ligand>
</feature>
<dbReference type="GO" id="GO:0009099">
    <property type="term" value="P:L-valine biosynthetic process"/>
    <property type="evidence" value="ECO:0007669"/>
    <property type="project" value="UniProtKB-UniRule"/>
</dbReference>
<dbReference type="InterPro" id="IPR004404">
    <property type="entry name" value="DihydroxyA_deHydtase"/>
</dbReference>
<dbReference type="HAMAP" id="MF_00012">
    <property type="entry name" value="IlvD"/>
    <property type="match status" value="1"/>
</dbReference>
<dbReference type="UniPathway" id="UPA00047">
    <property type="reaction ID" value="UER00057"/>
</dbReference>
<comment type="similarity">
    <text evidence="2 15">Belongs to the IlvD/Edd family.</text>
</comment>
<keyword evidence="3 15" id="KW-0028">Amino-acid biosynthesis</keyword>
<evidence type="ECO:0000256" key="11">
    <source>
        <dbReference type="ARBA" id="ARBA00029304"/>
    </source>
</evidence>
<dbReference type="SUPFAM" id="SSF52016">
    <property type="entry name" value="LeuD/IlvD-like"/>
    <property type="match status" value="1"/>
</dbReference>
<feature type="binding site" evidence="15">
    <location>
        <position position="441"/>
    </location>
    <ligand>
        <name>Mg(2+)</name>
        <dbReference type="ChEBI" id="CHEBI:18420"/>
    </ligand>
</feature>
<gene>
    <name evidence="15 18" type="primary">ilvD</name>
    <name evidence="18" type="ORF">ENP47_05900</name>
</gene>
<evidence type="ECO:0000256" key="4">
    <source>
        <dbReference type="ARBA" id="ARBA00022714"/>
    </source>
</evidence>
<dbReference type="InterPro" id="IPR056740">
    <property type="entry name" value="ILV_EDD_C"/>
</dbReference>
<dbReference type="InterPro" id="IPR037237">
    <property type="entry name" value="IlvD/EDD_N"/>
</dbReference>
<dbReference type="EMBL" id="DSJL01000010">
    <property type="protein sequence ID" value="HEF65109.1"/>
    <property type="molecule type" value="Genomic_DNA"/>
</dbReference>
<dbReference type="Pfam" id="PF24877">
    <property type="entry name" value="ILV_EDD_C"/>
    <property type="match status" value="1"/>
</dbReference>
<evidence type="ECO:0000256" key="15">
    <source>
        <dbReference type="HAMAP-Rule" id="MF_00012"/>
    </source>
</evidence>
<dbReference type="PROSITE" id="PS00887">
    <property type="entry name" value="ILVD_EDD_2"/>
    <property type="match status" value="1"/>
</dbReference>
<comment type="function">
    <text evidence="15">Functions in the biosynthesis of branched-chain amino acids. Catalyzes the dehydration of (2R,3R)-2,3-dihydroxy-3-methylpentanoate (2,3-dihydroxy-3-methylvalerate) into 2-oxo-3-methylpentanoate (2-oxo-3-methylvalerate) and of (2R)-2,3-dihydroxy-3-methylbutanoate (2,3-dihydroxyisovalerate) into 2-oxo-3-methylbutanoate (2-oxoisovalerate), the penultimate precursor to L-isoleucine and L-valine, respectively.</text>
</comment>
<dbReference type="PANTHER" id="PTHR21000">
    <property type="entry name" value="DIHYDROXY-ACID DEHYDRATASE DAD"/>
    <property type="match status" value="1"/>
</dbReference>
<name>A0A7C1XIL1_THERO</name>
<feature type="active site" description="Proton acceptor" evidence="15">
    <location>
        <position position="467"/>
    </location>
</feature>
<keyword evidence="9 15" id="KW-0456">Lyase</keyword>
<evidence type="ECO:0000256" key="14">
    <source>
        <dbReference type="ARBA" id="ARBA00029490"/>
    </source>
</evidence>
<evidence type="ECO:0000256" key="3">
    <source>
        <dbReference type="ARBA" id="ARBA00022605"/>
    </source>
</evidence>
<dbReference type="NCBIfam" id="NF002068">
    <property type="entry name" value="PRK00911.1"/>
    <property type="match status" value="1"/>
</dbReference>
<dbReference type="InterPro" id="IPR050165">
    <property type="entry name" value="DHAD_IlvD/Edd"/>
</dbReference>
<comment type="catalytic activity">
    <reaction evidence="11">
        <text>(2R)-2,3-dihydroxy-3-methylbutanoate = 3-methyl-2-oxobutanoate + H2O</text>
        <dbReference type="Rhea" id="RHEA:24809"/>
        <dbReference type="ChEBI" id="CHEBI:11851"/>
        <dbReference type="ChEBI" id="CHEBI:15377"/>
        <dbReference type="ChEBI" id="CHEBI:49072"/>
        <dbReference type="EC" id="4.2.1.9"/>
    </reaction>
    <physiologicalReaction direction="left-to-right" evidence="11">
        <dbReference type="Rhea" id="RHEA:24810"/>
    </physiologicalReaction>
</comment>
<protein>
    <recommendedName>
        <fullName evidence="14 15">Dihydroxy-acid dehydratase</fullName>
        <shortName evidence="15">DAD</shortName>
        <ecNumber evidence="14 15">4.2.1.9</ecNumber>
    </recommendedName>
</protein>
<comment type="caution">
    <text evidence="15">Lacks conserved residue(s) required for the propagation of feature annotation.</text>
</comment>
<evidence type="ECO:0000256" key="2">
    <source>
        <dbReference type="ARBA" id="ARBA00006486"/>
    </source>
</evidence>
<dbReference type="AlphaFoldDB" id="A0A7C1XIL1"/>
<dbReference type="PROSITE" id="PS00886">
    <property type="entry name" value="ILVD_EDD_1"/>
    <property type="match status" value="1"/>
</dbReference>
<evidence type="ECO:0000259" key="17">
    <source>
        <dbReference type="Pfam" id="PF24877"/>
    </source>
</evidence>
<keyword evidence="6 15" id="KW-0460">Magnesium</keyword>
<dbReference type="PANTHER" id="PTHR21000:SF5">
    <property type="entry name" value="DIHYDROXY-ACID DEHYDRATASE, MITOCHONDRIAL"/>
    <property type="match status" value="1"/>
</dbReference>
<sequence>MRSERITHGIDRAPARAMLRAVGFRDEDFEKPIVAIANTWTDAMPCNYHLRELAQHLREGIREAGGVPVEFNTVAVNDAISMGTEAMKASLISREVIADSIELMAFGYQFDAIVALVSCDKTIPGGAMGVIRAGVPGMVLYGGSIAPGHWRDRELTIVEVFEAVGAYAAGKITLEELQEIERRAIPGPGACGGQYTANTMAMALEVLGLSPMGYNAIPAVAPEKAEATREAGRRFMEVVRANRTPRDFITKTSLRNAIAAVAATGGSTNAVLHLMAIAHELGIPLSIDEFDEISRRTPVIADLKPWGKYVAWSLYKAGGTKLVVKRLLEAGLVDGDQRLVTGETLAEAVADAQEAPGQPVVYHPSNPLKPHGGLVILRGSLAPEGAVLKVAGTEQMYFRGTARVFDAEEQAMQAVLNQQIKPGDVVVIRYEGPKGGPGMREMLGITAAIVGEGLGPHVALVTDGRFSGGTKGLMIGHVAPEAPVGGPIAFVRDGDTIVIDVENRRIDLEVSDAELAERRANWSPPAPRFTNGVFARYAALVSSASEGAVLRTPRWQ</sequence>
<dbReference type="UniPathway" id="UPA00049">
    <property type="reaction ID" value="UER00061"/>
</dbReference>
<keyword evidence="7 15" id="KW-0408">Iron</keyword>
<comment type="subunit">
    <text evidence="15">Homodimer.</text>
</comment>
<dbReference type="EC" id="4.2.1.9" evidence="14 15"/>
<feature type="binding site" evidence="15">
    <location>
        <position position="78"/>
    </location>
    <ligand>
        <name>Mg(2+)</name>
        <dbReference type="ChEBI" id="CHEBI:18420"/>
    </ligand>
</feature>
<proteinExistence type="inferred from homology"/>
<keyword evidence="4 15" id="KW-0001">2Fe-2S</keyword>
<evidence type="ECO:0000256" key="13">
    <source>
        <dbReference type="ARBA" id="ARBA00029437"/>
    </source>
</evidence>
<feature type="modified residue" description="N6-carboxylysine" evidence="15">
    <location>
        <position position="121"/>
    </location>
</feature>
<dbReference type="GO" id="GO:0004160">
    <property type="term" value="F:dihydroxy-acid dehydratase activity"/>
    <property type="evidence" value="ECO:0007669"/>
    <property type="project" value="UniProtKB-UniRule"/>
</dbReference>
<dbReference type="Gene3D" id="3.50.30.80">
    <property type="entry name" value="IlvD/EDD C-terminal domain-like"/>
    <property type="match status" value="1"/>
</dbReference>
<feature type="binding site" evidence="15">
    <location>
        <position position="120"/>
    </location>
    <ligand>
        <name>Mg(2+)</name>
        <dbReference type="ChEBI" id="CHEBI:18420"/>
    </ligand>
</feature>
<dbReference type="InterPro" id="IPR000581">
    <property type="entry name" value="ILV_EDD_N"/>
</dbReference>
<dbReference type="FunFam" id="3.50.30.80:FF:000001">
    <property type="entry name" value="Dihydroxy-acid dehydratase"/>
    <property type="match status" value="1"/>
</dbReference>